<protein>
    <submittedName>
        <fullName evidence="2">Integrase</fullName>
    </submittedName>
</protein>
<name>A0A5B6VBW9_9ROSI</name>
<evidence type="ECO:0000313" key="3">
    <source>
        <dbReference type="Proteomes" id="UP000325315"/>
    </source>
</evidence>
<keyword evidence="3" id="KW-1185">Reference proteome</keyword>
<proteinExistence type="predicted"/>
<dbReference type="AlphaFoldDB" id="A0A5B6VBW9"/>
<dbReference type="EMBL" id="SMMG02000007">
    <property type="protein sequence ID" value="KAA3466573.1"/>
    <property type="molecule type" value="Genomic_DNA"/>
</dbReference>
<dbReference type="PANTHER" id="PTHR45835">
    <property type="entry name" value="YALI0A06105P"/>
    <property type="match status" value="1"/>
</dbReference>
<dbReference type="PANTHER" id="PTHR45835:SF99">
    <property type="entry name" value="CHROMO DOMAIN-CONTAINING PROTEIN-RELATED"/>
    <property type="match status" value="1"/>
</dbReference>
<dbReference type="InterPro" id="IPR041588">
    <property type="entry name" value="Integrase_H2C2"/>
</dbReference>
<dbReference type="OrthoDB" id="1938712at2759"/>
<evidence type="ECO:0000259" key="1">
    <source>
        <dbReference type="Pfam" id="PF17921"/>
    </source>
</evidence>
<dbReference type="Proteomes" id="UP000325315">
    <property type="component" value="Unassembled WGS sequence"/>
</dbReference>
<organism evidence="2 3">
    <name type="scientific">Gossypium australe</name>
    <dbReference type="NCBI Taxonomy" id="47621"/>
    <lineage>
        <taxon>Eukaryota</taxon>
        <taxon>Viridiplantae</taxon>
        <taxon>Streptophyta</taxon>
        <taxon>Embryophyta</taxon>
        <taxon>Tracheophyta</taxon>
        <taxon>Spermatophyta</taxon>
        <taxon>Magnoliopsida</taxon>
        <taxon>eudicotyledons</taxon>
        <taxon>Gunneridae</taxon>
        <taxon>Pentapetalae</taxon>
        <taxon>rosids</taxon>
        <taxon>malvids</taxon>
        <taxon>Malvales</taxon>
        <taxon>Malvaceae</taxon>
        <taxon>Malvoideae</taxon>
        <taxon>Gossypium</taxon>
    </lineage>
</organism>
<evidence type="ECO:0000313" key="2">
    <source>
        <dbReference type="EMBL" id="KAA3466573.1"/>
    </source>
</evidence>
<dbReference type="Pfam" id="PF17921">
    <property type="entry name" value="Integrase_H2C2"/>
    <property type="match status" value="1"/>
</dbReference>
<feature type="domain" description="Integrase zinc-binding" evidence="1">
    <location>
        <begin position="1"/>
        <end position="33"/>
    </location>
</feature>
<gene>
    <name evidence="2" type="ORF">EPI10_001657</name>
</gene>
<sequence length="137" mass="15843">MYNDLKQLYWWSSMKRDISEFVSRYLVCQQVKVEHQVPLGLLQPVMIPEWKWDRVSMDFITGLPLSPKNKNAIWVVVDRLTTHFYSVCSIRSCDLVVWHKSVYPTGLARPSTRPGTRVCEAILKGTRAGQTGMWLAV</sequence>
<reference evidence="3" key="1">
    <citation type="journal article" date="2019" name="Plant Biotechnol. J.">
        <title>Genome sequencing of the Australian wild diploid species Gossypium australe highlights disease resistance and delayed gland morphogenesis.</title>
        <authorList>
            <person name="Cai Y."/>
            <person name="Cai X."/>
            <person name="Wang Q."/>
            <person name="Wang P."/>
            <person name="Zhang Y."/>
            <person name="Cai C."/>
            <person name="Xu Y."/>
            <person name="Wang K."/>
            <person name="Zhou Z."/>
            <person name="Wang C."/>
            <person name="Geng S."/>
            <person name="Li B."/>
            <person name="Dong Q."/>
            <person name="Hou Y."/>
            <person name="Wang H."/>
            <person name="Ai P."/>
            <person name="Liu Z."/>
            <person name="Yi F."/>
            <person name="Sun M."/>
            <person name="An G."/>
            <person name="Cheng J."/>
            <person name="Zhang Y."/>
            <person name="Shi Q."/>
            <person name="Xie Y."/>
            <person name="Shi X."/>
            <person name="Chang Y."/>
            <person name="Huang F."/>
            <person name="Chen Y."/>
            <person name="Hong S."/>
            <person name="Mi L."/>
            <person name="Sun Q."/>
            <person name="Zhang L."/>
            <person name="Zhou B."/>
            <person name="Peng R."/>
            <person name="Zhang X."/>
            <person name="Liu F."/>
        </authorList>
    </citation>
    <scope>NUCLEOTIDE SEQUENCE [LARGE SCALE GENOMIC DNA]</scope>
    <source>
        <strain evidence="3">cv. PA1801</strain>
    </source>
</reference>
<accession>A0A5B6VBW9</accession>
<comment type="caution">
    <text evidence="2">The sequence shown here is derived from an EMBL/GenBank/DDBJ whole genome shotgun (WGS) entry which is preliminary data.</text>
</comment>
<dbReference type="Gene3D" id="1.10.340.70">
    <property type="match status" value="1"/>
</dbReference>